<dbReference type="InterPro" id="IPR043128">
    <property type="entry name" value="Rev_trsase/Diguanyl_cyclase"/>
</dbReference>
<protein>
    <recommendedName>
        <fullName evidence="2">Integrase catalytic domain-containing protein</fullName>
    </recommendedName>
</protein>
<keyword evidence="1" id="KW-0175">Coiled coil</keyword>
<dbReference type="SUPFAM" id="SSF56672">
    <property type="entry name" value="DNA/RNA polymerases"/>
    <property type="match status" value="1"/>
</dbReference>
<dbReference type="InterPro" id="IPR036397">
    <property type="entry name" value="RNaseH_sf"/>
</dbReference>
<gene>
    <name evidence="3" type="ORF">T10_12548</name>
</gene>
<evidence type="ECO:0000313" key="3">
    <source>
        <dbReference type="EMBL" id="KRZ65499.1"/>
    </source>
</evidence>
<dbReference type="EMBL" id="JYDO01000345">
    <property type="protein sequence ID" value="KRZ65499.1"/>
    <property type="molecule type" value="Genomic_DNA"/>
</dbReference>
<dbReference type="Pfam" id="PF05585">
    <property type="entry name" value="DUF1758"/>
    <property type="match status" value="1"/>
</dbReference>
<dbReference type="PANTHER" id="PTHR47331:SF5">
    <property type="entry name" value="RIBONUCLEASE H"/>
    <property type="match status" value="1"/>
</dbReference>
<reference evidence="3 4" key="1">
    <citation type="submission" date="2015-01" db="EMBL/GenBank/DDBJ databases">
        <title>Evolution of Trichinella species and genotypes.</title>
        <authorList>
            <person name="Korhonen P.K."/>
            <person name="Edoardo P."/>
            <person name="Giuseppe L.R."/>
            <person name="Gasser R.B."/>
        </authorList>
    </citation>
    <scope>NUCLEOTIDE SEQUENCE [LARGE SCALE GENOMIC DNA]</scope>
    <source>
        <strain evidence="3">ISS1980</strain>
    </source>
</reference>
<organism evidence="3 4">
    <name type="scientific">Trichinella papuae</name>
    <dbReference type="NCBI Taxonomy" id="268474"/>
    <lineage>
        <taxon>Eukaryota</taxon>
        <taxon>Metazoa</taxon>
        <taxon>Ecdysozoa</taxon>
        <taxon>Nematoda</taxon>
        <taxon>Enoplea</taxon>
        <taxon>Dorylaimia</taxon>
        <taxon>Trichinellida</taxon>
        <taxon>Trichinellidae</taxon>
        <taxon>Trichinella</taxon>
    </lineage>
</organism>
<dbReference type="Gene3D" id="2.40.70.10">
    <property type="entry name" value="Acid Proteases"/>
    <property type="match status" value="1"/>
</dbReference>
<dbReference type="InterPro" id="IPR008042">
    <property type="entry name" value="Retrotrans_Pao"/>
</dbReference>
<dbReference type="Pfam" id="PF05380">
    <property type="entry name" value="Peptidase_A17"/>
    <property type="match status" value="1"/>
</dbReference>
<feature type="coiled-coil region" evidence="1">
    <location>
        <begin position="34"/>
        <end position="64"/>
    </location>
</feature>
<dbReference type="Pfam" id="PF17921">
    <property type="entry name" value="Integrase_H2C2"/>
    <property type="match status" value="1"/>
</dbReference>
<dbReference type="GO" id="GO:0015074">
    <property type="term" value="P:DNA integration"/>
    <property type="evidence" value="ECO:0007669"/>
    <property type="project" value="InterPro"/>
</dbReference>
<evidence type="ECO:0000313" key="4">
    <source>
        <dbReference type="Proteomes" id="UP000054843"/>
    </source>
</evidence>
<dbReference type="InterPro" id="IPR043502">
    <property type="entry name" value="DNA/RNA_pol_sf"/>
</dbReference>
<feature type="domain" description="Integrase catalytic" evidence="2">
    <location>
        <begin position="1412"/>
        <end position="1607"/>
    </location>
</feature>
<dbReference type="Proteomes" id="UP000054843">
    <property type="component" value="Unassembled WGS sequence"/>
</dbReference>
<dbReference type="Pfam" id="PF03564">
    <property type="entry name" value="DUF1759"/>
    <property type="match status" value="1"/>
</dbReference>
<dbReference type="Gene3D" id="3.10.10.10">
    <property type="entry name" value="HIV Type 1 Reverse Transcriptase, subunit A, domain 1"/>
    <property type="match status" value="1"/>
</dbReference>
<accession>A0A0V1M143</accession>
<dbReference type="InterPro" id="IPR021109">
    <property type="entry name" value="Peptidase_aspartic_dom_sf"/>
</dbReference>
<dbReference type="PANTHER" id="PTHR47331">
    <property type="entry name" value="PHD-TYPE DOMAIN-CONTAINING PROTEIN"/>
    <property type="match status" value="1"/>
</dbReference>
<evidence type="ECO:0000256" key="1">
    <source>
        <dbReference type="SAM" id="Coils"/>
    </source>
</evidence>
<dbReference type="InterPro" id="IPR040676">
    <property type="entry name" value="DUF5641"/>
</dbReference>
<dbReference type="InterPro" id="IPR001584">
    <property type="entry name" value="Integrase_cat-core"/>
</dbReference>
<dbReference type="Pfam" id="PF18701">
    <property type="entry name" value="DUF5641"/>
    <property type="match status" value="1"/>
</dbReference>
<keyword evidence="4" id="KW-1185">Reference proteome</keyword>
<proteinExistence type="predicted"/>
<dbReference type="Gene3D" id="1.10.340.70">
    <property type="match status" value="1"/>
</dbReference>
<dbReference type="SUPFAM" id="SSF53098">
    <property type="entry name" value="Ribonuclease H-like"/>
    <property type="match status" value="1"/>
</dbReference>
<dbReference type="InterPro" id="IPR041588">
    <property type="entry name" value="Integrase_H2C2"/>
</dbReference>
<dbReference type="Gene3D" id="3.30.420.10">
    <property type="entry name" value="Ribonuclease H-like superfamily/Ribonuclease H"/>
    <property type="match status" value="2"/>
</dbReference>
<dbReference type="GO" id="GO:0003676">
    <property type="term" value="F:nucleic acid binding"/>
    <property type="evidence" value="ECO:0007669"/>
    <property type="project" value="InterPro"/>
</dbReference>
<dbReference type="InterPro" id="IPR005312">
    <property type="entry name" value="DUF1759"/>
</dbReference>
<dbReference type="InterPro" id="IPR008737">
    <property type="entry name" value="DUF1758"/>
</dbReference>
<name>A0A0V1M143_9BILA</name>
<sequence>MKAEGLRKKQAGYRIRLLKWMGEIRQLCIDNASRNKVRNALKELEKQFDKVQLLQEELEEGLSQNDLEKEIDEFRTLENEILEVRSIAEDFIEEQTDGKKAELMKNGNDITTSVRLPRHELPKFHGDVLEFTAFWEQFEDCIHTRRDISDSAKFSYLRSSLSGSALAAVNGLSLTAANYPAAIEILKNRFGRKDVVIQNHIRKLLEVEPCVKTSAESLQVLHDELNLHVRALGALGKDLTSSRITVAEVLMELFKLKLPVIIRKKWEEEVFTDEAKNSDLNLFFSFLLKQVRIEQSAVKTQPLGQPRLTKAIKTTANVERVTTTAALKAKVEPRLNSCAVCNGEHTILQCHQFLRATPDERWSLCAKRGLCFHCLYKGHLANRCSRRKPCGEAGCTLKHHRLLHQPVTRERLTPVRDQVTAEDHHGSEDCKAPDHVVLLAKSTTRKNILLQTANAFIENEDGERQLVMCLLDSGCQQSLIRKKIADQIGLKGRTEHVKITRLGDSCGKHKRLQRVKFCLKDVRNDRKGLSMEALCVPTICKLSANPNLEDLKYLEGFELADQFPRPAAEIDVLIGMDFYHKFTTNETIKGGQNGPYAMESPLGWILSGPIATNADEGVMMFSQIETKNDDETLQKFWILDSIGIQEPPDEVNKTNSFLKDSIHYDGNRYVVELPWINNVKMLPNNFEHAWVRLQQTEKAMLNNPDLATAYRQTLKDYLDNNIIEEIDKDNGKEGNIWYLPHRMVVREDNSTTKFRIVFDGSAKYKGISLNEYLDAGPALQSDMVGVLLRFRLYSIAVQADIMKMFLQIGLSEKDRDVTRFLWRDLSKDKLHVYRFNRICFGLTCSPFLAMAVIRHHAELKKQVHAEAARIVENNIYVDDVLLSVENQEAARRMIKDLNNLMESGGFQLAKWASNDNSVLSDIGVEKQATTDNREILKTLGVHWNRGKDEFTFVALNTENEKNCTKRKLISDASKLFDPLGFLTPFVVRAKILFQKLWQAGIDWDEPLPNSIAEDWSKWKREAKNLWKIKIPRCLIPFPVEETIGTELHVYGDASKWAYGAVAYLKVISKDKTTVRFIMSKSRVAPLKTITLPRLELMAALIAAKLVGFIKNNLAIPIKNVICWTDSQIVLSWIRSEAKNWKSFVRNRVELIQQLTEPKRWKYCPSENNPADLISRGTSVTKLKDCRLWWEGPPSLLNAEPCGYEKPSGENTQHPEALEERCLLGGISQISDDHFEYVIDPSRFQTFSKLTRVTAWCLRFAKNCRHKSKQRQEELTIEELNEAELYWMKAVQNETFRNEKIMIMKGKLPENSRLISLTPFIDEFGVIRVGGRLQQSNLPYRHKHPVILPNKHKITDSIIRGEHEHQWHAGVEQTLAALRQRFWILKGRSAVKSVLRKCVVCRKENSRCLNQIMAPLPKNRLEETHAFDNVGIDFAGPLYVKEGRTTGKIYICLFTCMATRAIHLEATSDLTAQSFLAAFRRFISRRGKPSVVQTDNFRTFKLADKYIRDLFRGDEKQKIARTLTEEKIEWRFSCERAPWCGGYWERLVRSVKTALRKVLAKALVSREELVTILCELEARINARPLTTISDDCNDLEPLTPFHFLTGKTLTELPDMATKRLVAKESTSTTMTLRRRWYYQRKILRHLWQRWRKEYLVNFNNRQKWKTQTLEPRIGDIVLLCEDNQHRSKWPLGRILELYPSLDGIKRSALVKTATGTLVRSIRKLQLIEPAAV</sequence>
<dbReference type="OrthoDB" id="5920525at2759"/>
<evidence type="ECO:0000259" key="2">
    <source>
        <dbReference type="PROSITE" id="PS50994"/>
    </source>
</evidence>
<dbReference type="CDD" id="cd01644">
    <property type="entry name" value="RT_pepA17"/>
    <property type="match status" value="1"/>
</dbReference>
<dbReference type="Pfam" id="PF00078">
    <property type="entry name" value="RVT_1"/>
    <property type="match status" value="1"/>
</dbReference>
<dbReference type="GO" id="GO:0042575">
    <property type="term" value="C:DNA polymerase complex"/>
    <property type="evidence" value="ECO:0007669"/>
    <property type="project" value="UniProtKB-ARBA"/>
</dbReference>
<dbReference type="Gene3D" id="3.30.70.270">
    <property type="match status" value="1"/>
</dbReference>
<comment type="caution">
    <text evidence="3">The sequence shown here is derived from an EMBL/GenBank/DDBJ whole genome shotgun (WGS) entry which is preliminary data.</text>
</comment>
<dbReference type="STRING" id="268474.A0A0V1M143"/>
<dbReference type="PROSITE" id="PS50994">
    <property type="entry name" value="INTEGRASE"/>
    <property type="match status" value="1"/>
</dbReference>
<dbReference type="InterPro" id="IPR000477">
    <property type="entry name" value="RT_dom"/>
</dbReference>
<dbReference type="InterPro" id="IPR012337">
    <property type="entry name" value="RNaseH-like_sf"/>
</dbReference>